<dbReference type="InterPro" id="IPR007110">
    <property type="entry name" value="Ig-like_dom"/>
</dbReference>
<comment type="caution">
    <text evidence="20">The sequence shown here is derived from an EMBL/GenBank/DDBJ whole genome shotgun (WGS) entry which is preliminary data.</text>
</comment>
<dbReference type="Pfam" id="PF07714">
    <property type="entry name" value="PK_Tyr_Ser-Thr"/>
    <property type="match status" value="1"/>
</dbReference>
<dbReference type="PANTHER" id="PTHR24416:SF611">
    <property type="entry name" value="TYROSINE-PROTEIN KINASE TRANSMEMBRANE RECEPTOR ROR"/>
    <property type="match status" value="1"/>
</dbReference>
<evidence type="ECO:0000259" key="19">
    <source>
        <dbReference type="PROSITE" id="PS50835"/>
    </source>
</evidence>
<dbReference type="OrthoDB" id="2146423at2759"/>
<evidence type="ECO:0000256" key="16">
    <source>
        <dbReference type="SAM" id="Phobius"/>
    </source>
</evidence>
<keyword evidence="12" id="KW-0675">Receptor</keyword>
<evidence type="ECO:0000256" key="13">
    <source>
        <dbReference type="ARBA" id="ARBA00023180"/>
    </source>
</evidence>
<dbReference type="CDD" id="cd00192">
    <property type="entry name" value="PTKc"/>
    <property type="match status" value="1"/>
</dbReference>
<feature type="domain" description="Ig-like" evidence="19">
    <location>
        <begin position="239"/>
        <end position="332"/>
    </location>
</feature>
<keyword evidence="3" id="KW-0808">Transferase</keyword>
<evidence type="ECO:0008006" key="22">
    <source>
        <dbReference type="Google" id="ProtNLM"/>
    </source>
</evidence>
<evidence type="ECO:0000256" key="1">
    <source>
        <dbReference type="ARBA" id="ARBA00004167"/>
    </source>
</evidence>
<dbReference type="GO" id="GO:0005524">
    <property type="term" value="F:ATP binding"/>
    <property type="evidence" value="ECO:0007669"/>
    <property type="project" value="UniProtKB-KW"/>
</dbReference>
<gene>
    <name evidence="20" type="ORF">OXX778_LOCUS8782</name>
</gene>
<evidence type="ECO:0000256" key="10">
    <source>
        <dbReference type="ARBA" id="ARBA00023137"/>
    </source>
</evidence>
<dbReference type="InterPro" id="IPR013783">
    <property type="entry name" value="Ig-like_fold"/>
</dbReference>
<dbReference type="Gene3D" id="1.10.510.10">
    <property type="entry name" value="Transferase(Phosphotransferase) domain 1"/>
    <property type="match status" value="1"/>
</dbReference>
<evidence type="ECO:0000256" key="4">
    <source>
        <dbReference type="ARBA" id="ARBA00022692"/>
    </source>
</evidence>
<evidence type="ECO:0000256" key="12">
    <source>
        <dbReference type="ARBA" id="ARBA00023170"/>
    </source>
</evidence>
<evidence type="ECO:0000256" key="14">
    <source>
        <dbReference type="ARBA" id="ARBA00023319"/>
    </source>
</evidence>
<feature type="chain" id="PRO_5032707387" description="Receptor protein-tyrosine kinase" evidence="17">
    <location>
        <begin position="17"/>
        <end position="1004"/>
    </location>
</feature>
<dbReference type="SUPFAM" id="SSF56112">
    <property type="entry name" value="Protein kinase-like (PK-like)"/>
    <property type="match status" value="1"/>
</dbReference>
<protein>
    <recommendedName>
        <fullName evidence="22">Receptor protein-tyrosine kinase</fullName>
    </recommendedName>
</protein>
<dbReference type="InterPro" id="IPR011009">
    <property type="entry name" value="Kinase-like_dom_sf"/>
</dbReference>
<feature type="domain" description="Protein kinase" evidence="18">
    <location>
        <begin position="446"/>
        <end position="732"/>
    </location>
</feature>
<keyword evidence="21" id="KW-1185">Reference proteome</keyword>
<keyword evidence="4 16" id="KW-0812">Transmembrane</keyword>
<dbReference type="PROSITE" id="PS50011">
    <property type="entry name" value="PROTEIN_KINASE_DOM"/>
    <property type="match status" value="1"/>
</dbReference>
<keyword evidence="14" id="KW-0393">Immunoglobulin domain</keyword>
<dbReference type="PRINTS" id="PR00109">
    <property type="entry name" value="TYRKINASE"/>
</dbReference>
<proteinExistence type="predicted"/>
<feature type="transmembrane region" description="Helical" evidence="16">
    <location>
        <begin position="362"/>
        <end position="384"/>
    </location>
</feature>
<dbReference type="SMART" id="SM00409">
    <property type="entry name" value="IG"/>
    <property type="match status" value="2"/>
</dbReference>
<evidence type="ECO:0000259" key="18">
    <source>
        <dbReference type="PROSITE" id="PS50011"/>
    </source>
</evidence>
<dbReference type="FunFam" id="1.10.510.10:FF:000554">
    <property type="entry name" value="Predicted protein"/>
    <property type="match status" value="1"/>
</dbReference>
<evidence type="ECO:0000256" key="11">
    <source>
        <dbReference type="ARBA" id="ARBA00023157"/>
    </source>
</evidence>
<dbReference type="Gene3D" id="2.60.40.10">
    <property type="entry name" value="Immunoglobulins"/>
    <property type="match status" value="1"/>
</dbReference>
<dbReference type="PROSITE" id="PS50835">
    <property type="entry name" value="IG_LIKE"/>
    <property type="match status" value="1"/>
</dbReference>
<dbReference type="InterPro" id="IPR003599">
    <property type="entry name" value="Ig_sub"/>
</dbReference>
<evidence type="ECO:0000256" key="5">
    <source>
        <dbReference type="ARBA" id="ARBA00022741"/>
    </source>
</evidence>
<keyword evidence="9 16" id="KW-0472">Membrane</keyword>
<dbReference type="EMBL" id="CAJNOC010001239">
    <property type="protein sequence ID" value="CAF0847658.1"/>
    <property type="molecule type" value="Genomic_DNA"/>
</dbReference>
<dbReference type="InterPro" id="IPR001245">
    <property type="entry name" value="Ser-Thr/Tyr_kinase_cat_dom"/>
</dbReference>
<feature type="signal peptide" evidence="17">
    <location>
        <begin position="1"/>
        <end position="16"/>
    </location>
</feature>
<dbReference type="InterPro" id="IPR020635">
    <property type="entry name" value="Tyr_kinase_cat_dom"/>
</dbReference>
<evidence type="ECO:0000256" key="8">
    <source>
        <dbReference type="ARBA" id="ARBA00022989"/>
    </source>
</evidence>
<keyword evidence="11" id="KW-1015">Disulfide bond</keyword>
<dbReference type="SMART" id="SM00219">
    <property type="entry name" value="TyrKc"/>
    <property type="match status" value="1"/>
</dbReference>
<keyword evidence="13" id="KW-0325">Glycoprotein</keyword>
<dbReference type="GO" id="GO:0043235">
    <property type="term" value="C:receptor complex"/>
    <property type="evidence" value="ECO:0007669"/>
    <property type="project" value="TreeGrafter"/>
</dbReference>
<evidence type="ECO:0000256" key="7">
    <source>
        <dbReference type="ARBA" id="ARBA00022840"/>
    </source>
</evidence>
<dbReference type="SUPFAM" id="SSF48726">
    <property type="entry name" value="Immunoglobulin"/>
    <property type="match status" value="1"/>
</dbReference>
<feature type="region of interest" description="Disordered" evidence="15">
    <location>
        <begin position="785"/>
        <end position="810"/>
    </location>
</feature>
<keyword evidence="6" id="KW-0418">Kinase</keyword>
<accession>A0A813W3R9</accession>
<feature type="compositionally biased region" description="Low complexity" evidence="15">
    <location>
        <begin position="789"/>
        <end position="808"/>
    </location>
</feature>
<dbReference type="PROSITE" id="PS00109">
    <property type="entry name" value="PROTEIN_KINASE_TYR"/>
    <property type="match status" value="1"/>
</dbReference>
<keyword evidence="7" id="KW-0067">ATP-binding</keyword>
<comment type="subcellular location">
    <subcellularLocation>
        <location evidence="1">Membrane</location>
        <topology evidence="1">Single-pass membrane protein</topology>
    </subcellularLocation>
</comment>
<dbReference type="GO" id="GO:0007169">
    <property type="term" value="P:cell surface receptor protein tyrosine kinase signaling pathway"/>
    <property type="evidence" value="ECO:0007669"/>
    <property type="project" value="TreeGrafter"/>
</dbReference>
<dbReference type="GO" id="GO:0004714">
    <property type="term" value="F:transmembrane receptor protein tyrosine kinase activity"/>
    <property type="evidence" value="ECO:0007669"/>
    <property type="project" value="TreeGrafter"/>
</dbReference>
<evidence type="ECO:0000313" key="21">
    <source>
        <dbReference type="Proteomes" id="UP000663879"/>
    </source>
</evidence>
<dbReference type="Gene3D" id="3.30.200.20">
    <property type="entry name" value="Phosphorylase Kinase, domain 1"/>
    <property type="match status" value="1"/>
</dbReference>
<dbReference type="Pfam" id="PF13927">
    <property type="entry name" value="Ig_3"/>
    <property type="match status" value="1"/>
</dbReference>
<evidence type="ECO:0000256" key="6">
    <source>
        <dbReference type="ARBA" id="ARBA00022777"/>
    </source>
</evidence>
<evidence type="ECO:0000256" key="17">
    <source>
        <dbReference type="SAM" id="SignalP"/>
    </source>
</evidence>
<evidence type="ECO:0000256" key="2">
    <source>
        <dbReference type="ARBA" id="ARBA00022553"/>
    </source>
</evidence>
<dbReference type="AlphaFoldDB" id="A0A813W3R9"/>
<sequence length="1004" mass="116955">MVRIILIIFLFPLISSNLIRSNYDYDSKPTQTKFEIRLNSNFKIECQKEVLDDYKFDRLIFNRSESNLDEYIKPIEKIENYISIKSYVKFNEIFYLIDKQWDVNQVFLNSLKYSDSGRYYCVYSTKKSGKFVYLVESYQLVVYDEVTIIKNFKETVELDACVDSKNESKSLGYIQWYYNIDVDSEINNYMKFNSQTSGLIISVDNFDVFDIIFQCKNFMTGSYKIYRLECSNCDIVSAPLILPARQIVTENSDTQFTCEKPLNTNEPDRYQWFKHSKEVLPSDSETVYDFTQSIGYGSILDLKNITVKNAGWYICCLVNSKSSVQNKIDKINTDTKDDETPRFSCSSVELKVIAKKAELRDILFYLLTGFCVIVILIMGTFIFLCTKKLTAFKHTEKARDYMKNNDFYLTEEDFKNFQKKYQTTSSIEALLSDDDIHKWKIPLDSLKIGKEIGRGAFGVVVHGFLNAEKPKRDVDSGIEYTSCTSDGRNSSRSIDVAIKKLPDTANEYNYYEMFKELQLMLSVGQHPHIVNLVGYCVEDSSLNIVLEFAKFGNLKDFLRNDFLNEKTIGPDHLFLYAYQAAQGMEYLHSKNILHRDLAARNILVEDNDSIKIADFGLARNINSNYYYIQNLNGKVPFKWMSPESLSFEKVSKESDLWSYGVLLWEIYSYGCTPYPSIEQEDLLEKLKSGYRMERPEVCDSEIYDLIMLQCWNAEPKKRPSFTEIVKIYEELLEKSNNSLKTLINEKKNKLNYDFYSYDEKYFELSKARSSNCSFYQKDERLQPPKNWLSTSSVSSFNPSTSTNTTSTSHSDDIIKQQTILFNLKKDDHLEEKPLISKKFFQKTTTDKKTRKNPIYGERSFDKEIKALINKDTKNELETLNTVNNNKNWMNLFGILQNVRQKTQIIITEVSSEQDIEMGIGLMWTAFEKLRHILTSSKLDLKLRMRIFNAACIPVLLYGCESWTLIEASSDSLNCLVRTFYRIICGIKQSETHKINEELYKIVKQ</sequence>
<name>A0A813W3R9_9BILA</name>
<reference evidence="20" key="1">
    <citation type="submission" date="2021-02" db="EMBL/GenBank/DDBJ databases">
        <authorList>
            <person name="Nowell W R."/>
        </authorList>
    </citation>
    <scope>NUCLEOTIDE SEQUENCE</scope>
    <source>
        <strain evidence="20">Ploen Becks lab</strain>
    </source>
</reference>
<dbReference type="PANTHER" id="PTHR24416">
    <property type="entry name" value="TYROSINE-PROTEIN KINASE RECEPTOR"/>
    <property type="match status" value="1"/>
</dbReference>
<dbReference type="GO" id="GO:0005886">
    <property type="term" value="C:plasma membrane"/>
    <property type="evidence" value="ECO:0007669"/>
    <property type="project" value="TreeGrafter"/>
</dbReference>
<keyword evidence="17" id="KW-0732">Signal</keyword>
<evidence type="ECO:0000313" key="20">
    <source>
        <dbReference type="EMBL" id="CAF0847658.1"/>
    </source>
</evidence>
<dbReference type="InterPro" id="IPR008266">
    <property type="entry name" value="Tyr_kinase_AS"/>
</dbReference>
<organism evidence="20 21">
    <name type="scientific">Brachionus calyciflorus</name>
    <dbReference type="NCBI Taxonomy" id="104777"/>
    <lineage>
        <taxon>Eukaryota</taxon>
        <taxon>Metazoa</taxon>
        <taxon>Spiralia</taxon>
        <taxon>Gnathifera</taxon>
        <taxon>Rotifera</taxon>
        <taxon>Eurotatoria</taxon>
        <taxon>Monogononta</taxon>
        <taxon>Pseudotrocha</taxon>
        <taxon>Ploima</taxon>
        <taxon>Brachionidae</taxon>
        <taxon>Brachionus</taxon>
    </lineage>
</organism>
<evidence type="ECO:0000256" key="3">
    <source>
        <dbReference type="ARBA" id="ARBA00022679"/>
    </source>
</evidence>
<dbReference type="InterPro" id="IPR036179">
    <property type="entry name" value="Ig-like_dom_sf"/>
</dbReference>
<dbReference type="InterPro" id="IPR050122">
    <property type="entry name" value="RTK"/>
</dbReference>
<keyword evidence="2" id="KW-0597">Phosphoprotein</keyword>
<evidence type="ECO:0000256" key="9">
    <source>
        <dbReference type="ARBA" id="ARBA00023136"/>
    </source>
</evidence>
<keyword evidence="8 16" id="KW-1133">Transmembrane helix</keyword>
<keyword evidence="5" id="KW-0547">Nucleotide-binding</keyword>
<keyword evidence="10" id="KW-0829">Tyrosine-protein kinase</keyword>
<dbReference type="InterPro" id="IPR000719">
    <property type="entry name" value="Prot_kinase_dom"/>
</dbReference>
<evidence type="ECO:0000256" key="15">
    <source>
        <dbReference type="SAM" id="MobiDB-lite"/>
    </source>
</evidence>
<dbReference type="Proteomes" id="UP000663879">
    <property type="component" value="Unassembled WGS sequence"/>
</dbReference>